<organism evidence="1 2">
    <name type="scientific">Candidatus Spechtbacteria bacterium RIFCSPLOWO2_12_FULL_38_22</name>
    <dbReference type="NCBI Taxonomy" id="1802165"/>
    <lineage>
        <taxon>Bacteria</taxon>
        <taxon>Candidatus Spechtiibacteriota</taxon>
    </lineage>
</organism>
<reference evidence="1 2" key="1">
    <citation type="journal article" date="2016" name="Nat. Commun.">
        <title>Thousands of microbial genomes shed light on interconnected biogeochemical processes in an aquifer system.</title>
        <authorList>
            <person name="Anantharaman K."/>
            <person name="Brown C.T."/>
            <person name="Hug L.A."/>
            <person name="Sharon I."/>
            <person name="Castelle C.J."/>
            <person name="Probst A.J."/>
            <person name="Thomas B.C."/>
            <person name="Singh A."/>
            <person name="Wilkins M.J."/>
            <person name="Karaoz U."/>
            <person name="Brodie E.L."/>
            <person name="Williams K.H."/>
            <person name="Hubbard S.S."/>
            <person name="Banfield J.F."/>
        </authorList>
    </citation>
    <scope>NUCLEOTIDE SEQUENCE [LARGE SCALE GENOMIC DNA]</scope>
</reference>
<name>A0A1G2HGW9_9BACT</name>
<protein>
    <submittedName>
        <fullName evidence="1">Uncharacterized protein</fullName>
    </submittedName>
</protein>
<evidence type="ECO:0000313" key="1">
    <source>
        <dbReference type="EMBL" id="OGZ61737.1"/>
    </source>
</evidence>
<proteinExistence type="predicted"/>
<accession>A0A1G2HGW9</accession>
<dbReference type="AlphaFoldDB" id="A0A1G2HGW9"/>
<evidence type="ECO:0000313" key="2">
    <source>
        <dbReference type="Proteomes" id="UP000176770"/>
    </source>
</evidence>
<sequence length="64" mass="7905">MLKNHLYNLLLQIVQENKTLWRIKNHYLNDLENCSVCKEFWNKMEVDKKQHIQDLKTLIKQHLE</sequence>
<dbReference type="EMBL" id="MHOK01000017">
    <property type="protein sequence ID" value="OGZ61737.1"/>
    <property type="molecule type" value="Genomic_DNA"/>
</dbReference>
<dbReference type="Proteomes" id="UP000176770">
    <property type="component" value="Unassembled WGS sequence"/>
</dbReference>
<gene>
    <name evidence="1" type="ORF">A3F94_00895</name>
</gene>
<comment type="caution">
    <text evidence="1">The sequence shown here is derived from an EMBL/GenBank/DDBJ whole genome shotgun (WGS) entry which is preliminary data.</text>
</comment>